<accession>A0A5D4SMQ1</accession>
<evidence type="ECO:0000256" key="5">
    <source>
        <dbReference type="ARBA" id="ARBA00022692"/>
    </source>
</evidence>
<evidence type="ECO:0000256" key="3">
    <source>
        <dbReference type="ARBA" id="ARBA00022481"/>
    </source>
</evidence>
<evidence type="ECO:0000313" key="15">
    <source>
        <dbReference type="Proteomes" id="UP000322524"/>
    </source>
</evidence>
<comment type="similarity">
    <text evidence="9">Belongs to the methyl-accepting chemotaxis (MCP) protein family.</text>
</comment>
<dbReference type="Pfam" id="PF00015">
    <property type="entry name" value="MCPsignal"/>
    <property type="match status" value="1"/>
</dbReference>
<keyword evidence="8 10" id="KW-0807">Transducer</keyword>
<keyword evidence="4" id="KW-0145">Chemotaxis</keyword>
<keyword evidence="6 11" id="KW-1133">Transmembrane helix</keyword>
<evidence type="ECO:0000256" key="4">
    <source>
        <dbReference type="ARBA" id="ARBA00022500"/>
    </source>
</evidence>
<evidence type="ECO:0000256" key="11">
    <source>
        <dbReference type="SAM" id="Phobius"/>
    </source>
</evidence>
<reference evidence="14 15" key="1">
    <citation type="submission" date="2019-08" db="EMBL/GenBank/DDBJ databases">
        <title>Bacillus genomes from the desert of Cuatro Cienegas, Coahuila.</title>
        <authorList>
            <person name="Olmedo-Alvarez G."/>
        </authorList>
    </citation>
    <scope>NUCLEOTIDE SEQUENCE [LARGE SCALE GENOMIC DNA]</scope>
    <source>
        <strain evidence="14 15">CH28_1T</strain>
    </source>
</reference>
<dbReference type="InterPro" id="IPR003660">
    <property type="entry name" value="HAMP_dom"/>
</dbReference>
<dbReference type="SMART" id="SM00304">
    <property type="entry name" value="HAMP"/>
    <property type="match status" value="1"/>
</dbReference>
<evidence type="ECO:0000256" key="7">
    <source>
        <dbReference type="ARBA" id="ARBA00023136"/>
    </source>
</evidence>
<dbReference type="GO" id="GO:0006935">
    <property type="term" value="P:chemotaxis"/>
    <property type="evidence" value="ECO:0007669"/>
    <property type="project" value="UniProtKB-KW"/>
</dbReference>
<dbReference type="SMART" id="SM00283">
    <property type="entry name" value="MA"/>
    <property type="match status" value="1"/>
</dbReference>
<gene>
    <name evidence="14" type="ORF">FZC76_19810</name>
</gene>
<dbReference type="OrthoDB" id="9760371at2"/>
<dbReference type="InterPro" id="IPR004089">
    <property type="entry name" value="MCPsignal_dom"/>
</dbReference>
<dbReference type="PANTHER" id="PTHR32089:SF114">
    <property type="entry name" value="METHYL-ACCEPTING CHEMOTAXIS PROTEIN MCPB"/>
    <property type="match status" value="1"/>
</dbReference>
<dbReference type="CDD" id="cd06225">
    <property type="entry name" value="HAMP"/>
    <property type="match status" value="1"/>
</dbReference>
<evidence type="ECO:0000256" key="1">
    <source>
        <dbReference type="ARBA" id="ARBA00004651"/>
    </source>
</evidence>
<keyword evidence="2" id="KW-1003">Cell membrane</keyword>
<dbReference type="CDD" id="cd12912">
    <property type="entry name" value="PDC2_MCP_like"/>
    <property type="match status" value="1"/>
</dbReference>
<organism evidence="14 15">
    <name type="scientific">Sutcliffiella horikoshii</name>
    <dbReference type="NCBI Taxonomy" id="79883"/>
    <lineage>
        <taxon>Bacteria</taxon>
        <taxon>Bacillati</taxon>
        <taxon>Bacillota</taxon>
        <taxon>Bacilli</taxon>
        <taxon>Bacillales</taxon>
        <taxon>Bacillaceae</taxon>
        <taxon>Sutcliffiella</taxon>
    </lineage>
</organism>
<dbReference type="Gene3D" id="1.10.287.950">
    <property type="entry name" value="Methyl-accepting chemotaxis protein"/>
    <property type="match status" value="1"/>
</dbReference>
<proteinExistence type="inferred from homology"/>
<keyword evidence="7 11" id="KW-0472">Membrane</keyword>
<keyword evidence="3" id="KW-0488">Methylation</keyword>
<dbReference type="GO" id="GO:0007165">
    <property type="term" value="P:signal transduction"/>
    <property type="evidence" value="ECO:0007669"/>
    <property type="project" value="UniProtKB-KW"/>
</dbReference>
<dbReference type="PANTHER" id="PTHR32089">
    <property type="entry name" value="METHYL-ACCEPTING CHEMOTAXIS PROTEIN MCPB"/>
    <property type="match status" value="1"/>
</dbReference>
<name>A0A5D4SMQ1_9BACI</name>
<sequence length="677" mass="73769">MSIKYLSVKNKGVIYMFTSLRGKLVFSFLLLIFLIIASVGAITYSQAKEKIEHEVVANAEAAMVDLEKTIHIYLDNYSKILSSYGSTSLVDDFLVDGSPANEATMLAGFSKVLGNYPDMQVLYLATKEKGFYSSPDMELPSDFDPTTRTWYVQAMQSPGEVIYTDVYTDSSTGEPIITLAKAVTGDGVVQGVLATDINITALEELVAQKELGYGGYSILLDNYGVALVHPTLTGENLLDQDLPFVDNMYKEEAEGIQRYTYDNAKRVMAFNTIDETGWKIGGVFLEKDMLQLANGILRTIFIVGLLALVVASISTILLARYITRPILRLNSEVTKVANGDLTGDIEVGSKDEIGVLATSFKTMLVNMREMIGTVADSSQKVKASVEEMSAVTEEVSATSEEMNRAIEELTKGAVQQATDLEGTSSRTQNLADNIEDVLAKQDELQVLSGQIISANETGLGKLEVLQGHTNESSEIVMSLNTLMTQFTEKIKSIEEITYTINEISNQTNLLALNASIEAARAGEHGRGFAVVATEVRKLAEQTADSTQHIKETISSIQEESIVILEEMERTNKISSEQSLAVTETGESFGEIATNIRSIIGFIEDIMTNMNAMNESKEEVLASVQSISAIAEQSAAGTEEIAASTDEQVKAISSIAYSAEELLAMSENLSELIKKFKL</sequence>
<dbReference type="InterPro" id="IPR033479">
    <property type="entry name" value="dCache_1"/>
</dbReference>
<evidence type="ECO:0000256" key="10">
    <source>
        <dbReference type="PROSITE-ProRule" id="PRU00284"/>
    </source>
</evidence>
<dbReference type="CDD" id="cd11386">
    <property type="entry name" value="MCP_signal"/>
    <property type="match status" value="1"/>
</dbReference>
<feature type="transmembrane region" description="Helical" evidence="11">
    <location>
        <begin position="296"/>
        <end position="319"/>
    </location>
</feature>
<dbReference type="SUPFAM" id="SSF58104">
    <property type="entry name" value="Methyl-accepting chemotaxis protein (MCP) signaling domain"/>
    <property type="match status" value="1"/>
</dbReference>
<evidence type="ECO:0000313" key="14">
    <source>
        <dbReference type="EMBL" id="TYS63468.1"/>
    </source>
</evidence>
<dbReference type="EMBL" id="VTEV01000010">
    <property type="protein sequence ID" value="TYS63468.1"/>
    <property type="molecule type" value="Genomic_DNA"/>
</dbReference>
<comment type="subcellular location">
    <subcellularLocation>
        <location evidence="1">Cell membrane</location>
        <topology evidence="1">Multi-pass membrane protein</topology>
    </subcellularLocation>
</comment>
<dbReference type="SUPFAM" id="SSF103190">
    <property type="entry name" value="Sensory domain-like"/>
    <property type="match status" value="1"/>
</dbReference>
<evidence type="ECO:0000256" key="2">
    <source>
        <dbReference type="ARBA" id="ARBA00022475"/>
    </source>
</evidence>
<comment type="caution">
    <text evidence="14">The sequence shown here is derived from an EMBL/GenBank/DDBJ whole genome shotgun (WGS) entry which is preliminary data.</text>
</comment>
<evidence type="ECO:0000259" key="13">
    <source>
        <dbReference type="PROSITE" id="PS50885"/>
    </source>
</evidence>
<evidence type="ECO:0000259" key="12">
    <source>
        <dbReference type="PROSITE" id="PS50111"/>
    </source>
</evidence>
<dbReference type="Pfam" id="PF00672">
    <property type="entry name" value="HAMP"/>
    <property type="match status" value="1"/>
</dbReference>
<protein>
    <submittedName>
        <fullName evidence="14">Methyl-accepting chemotaxis protein</fullName>
    </submittedName>
</protein>
<dbReference type="Pfam" id="PF02743">
    <property type="entry name" value="dCache_1"/>
    <property type="match status" value="1"/>
</dbReference>
<dbReference type="Proteomes" id="UP000322524">
    <property type="component" value="Unassembled WGS sequence"/>
</dbReference>
<feature type="domain" description="Methyl-accepting transducer" evidence="12">
    <location>
        <begin position="391"/>
        <end position="641"/>
    </location>
</feature>
<evidence type="ECO:0000256" key="9">
    <source>
        <dbReference type="ARBA" id="ARBA00029447"/>
    </source>
</evidence>
<dbReference type="AlphaFoldDB" id="A0A5D4SMQ1"/>
<dbReference type="PROSITE" id="PS50885">
    <property type="entry name" value="HAMP"/>
    <property type="match status" value="1"/>
</dbReference>
<dbReference type="STRING" id="79883.GCA_001636495_00349"/>
<dbReference type="PROSITE" id="PS50111">
    <property type="entry name" value="CHEMOTAXIS_TRANSDUC_2"/>
    <property type="match status" value="1"/>
</dbReference>
<dbReference type="Gene3D" id="3.30.450.20">
    <property type="entry name" value="PAS domain"/>
    <property type="match status" value="1"/>
</dbReference>
<evidence type="ECO:0000256" key="8">
    <source>
        <dbReference type="ARBA" id="ARBA00023224"/>
    </source>
</evidence>
<dbReference type="InterPro" id="IPR029151">
    <property type="entry name" value="Sensor-like_sf"/>
</dbReference>
<evidence type="ECO:0000256" key="6">
    <source>
        <dbReference type="ARBA" id="ARBA00022989"/>
    </source>
</evidence>
<feature type="domain" description="HAMP" evidence="13">
    <location>
        <begin position="320"/>
        <end position="372"/>
    </location>
</feature>
<keyword evidence="5 11" id="KW-0812">Transmembrane</keyword>
<dbReference type="CDD" id="cd18773">
    <property type="entry name" value="PDC1_HK_sensor"/>
    <property type="match status" value="1"/>
</dbReference>
<dbReference type="GO" id="GO:0005886">
    <property type="term" value="C:plasma membrane"/>
    <property type="evidence" value="ECO:0007669"/>
    <property type="project" value="UniProtKB-SubCell"/>
</dbReference>